<protein>
    <submittedName>
        <fullName evidence="2">Tat pathway signal protein</fullName>
    </submittedName>
</protein>
<dbReference type="KEGG" id="npy:NPRO_10840"/>
<sequence>MTPPRITGTFLDEITHDIPSQNWGQDEWAREFALYRAIGIDTVILIRAGYRDRCVFPSRTVPNLRPVYNDLAEMFLGLSEENGIQLFFGLYDSGLGWESGNWVHDIELNLAFIDEVAERYGRWPSFAGWYLPHETSRYNETVVQLINTLSPVCKRALDLPVLVSPFPHGVKQFGAGAHPLDMARREWERLFAETEGSIDICAFQDGQLDYSELPAFFELIAQIAAQRGFRLWSNLESFDRDMPIKFPPADWRNLRYKLEAANGQVEKIVTFEFAHFLSPNSSDPSARHLFRRYCEFADLAPEIGIDQTGV</sequence>
<feature type="domain" description="DUF4434" evidence="1">
    <location>
        <begin position="6"/>
        <end position="282"/>
    </location>
</feature>
<evidence type="ECO:0000259" key="1">
    <source>
        <dbReference type="Pfam" id="PF14488"/>
    </source>
</evidence>
<evidence type="ECO:0000313" key="2">
    <source>
        <dbReference type="EMBL" id="BBO23489.1"/>
    </source>
</evidence>
<accession>A0A809R7N8</accession>
<dbReference type="AlphaFoldDB" id="A0A809R7N8"/>
<reference evidence="2" key="1">
    <citation type="journal article" name="DNA Res.">
        <title>The physiological potential of anammox bacteria as revealed by their core genome structure.</title>
        <authorList>
            <person name="Okubo T."/>
            <person name="Toyoda A."/>
            <person name="Fukuhara K."/>
            <person name="Uchiyama I."/>
            <person name="Harigaya Y."/>
            <person name="Kuroiwa M."/>
            <person name="Suzuki T."/>
            <person name="Murakami Y."/>
            <person name="Suwa Y."/>
            <person name="Takami H."/>
        </authorList>
    </citation>
    <scope>NUCLEOTIDE SEQUENCE</scope>
    <source>
        <strain evidence="2">317325-2</strain>
    </source>
</reference>
<dbReference type="InterPro" id="IPR017853">
    <property type="entry name" value="GH"/>
</dbReference>
<evidence type="ECO:0000313" key="3">
    <source>
        <dbReference type="Proteomes" id="UP000662873"/>
    </source>
</evidence>
<dbReference type="SUPFAM" id="SSF51445">
    <property type="entry name" value="(Trans)glycosidases"/>
    <property type="match status" value="1"/>
</dbReference>
<name>A0A809R7N8_9BACT</name>
<proteinExistence type="predicted"/>
<gene>
    <name evidence="2" type="ORF">NPRO_10840</name>
</gene>
<organism evidence="2 3">
    <name type="scientific">Candidatus Nitrosymbiomonas proteolyticus</name>
    <dbReference type="NCBI Taxonomy" id="2608984"/>
    <lineage>
        <taxon>Bacteria</taxon>
        <taxon>Bacillati</taxon>
        <taxon>Armatimonadota</taxon>
        <taxon>Armatimonadota incertae sedis</taxon>
        <taxon>Candidatus Nitrosymbiomonas</taxon>
    </lineage>
</organism>
<dbReference type="InterPro" id="IPR027849">
    <property type="entry name" value="DUF4434"/>
</dbReference>
<dbReference type="Proteomes" id="UP000662873">
    <property type="component" value="Chromosome"/>
</dbReference>
<dbReference type="EMBL" id="AP021858">
    <property type="protein sequence ID" value="BBO23489.1"/>
    <property type="molecule type" value="Genomic_DNA"/>
</dbReference>
<dbReference type="Gene3D" id="3.20.20.80">
    <property type="entry name" value="Glycosidases"/>
    <property type="match status" value="1"/>
</dbReference>
<dbReference type="Pfam" id="PF14488">
    <property type="entry name" value="DUF4434"/>
    <property type="match status" value="1"/>
</dbReference>